<gene>
    <name evidence="5" type="ORF">GT409_06695</name>
</gene>
<dbReference type="AlphaFoldDB" id="A0A6P1M2T4"/>
<organism evidence="5 6">
    <name type="scientific">Tichowtungia aerotolerans</name>
    <dbReference type="NCBI Taxonomy" id="2697043"/>
    <lineage>
        <taxon>Bacteria</taxon>
        <taxon>Pseudomonadati</taxon>
        <taxon>Kiritimatiellota</taxon>
        <taxon>Tichowtungiia</taxon>
        <taxon>Tichowtungiales</taxon>
        <taxon>Tichowtungiaceae</taxon>
        <taxon>Tichowtungia</taxon>
    </lineage>
</organism>
<dbReference type="EMBL" id="CP047593">
    <property type="protein sequence ID" value="QHI69149.1"/>
    <property type="molecule type" value="Genomic_DNA"/>
</dbReference>
<reference evidence="5 6" key="1">
    <citation type="submission" date="2020-01" db="EMBL/GenBank/DDBJ databases">
        <title>Ponticoccus aerotolerans gen. nov., sp. nov., an anaerobic bacterium and proposal of Ponticoccusceae fam. nov., Ponticoccusles ord. nov. and Ponticoccuse classis nov. in the phylum Kiritimatiellaeota.</title>
        <authorList>
            <person name="Zhou L.Y."/>
            <person name="Du Z.J."/>
        </authorList>
    </citation>
    <scope>NUCLEOTIDE SEQUENCE [LARGE SCALE GENOMIC DNA]</scope>
    <source>
        <strain evidence="5 6">S-5007</strain>
    </source>
</reference>
<dbReference type="PANTHER" id="PTHR30146">
    <property type="entry name" value="LACI-RELATED TRANSCRIPTIONAL REPRESSOR"/>
    <property type="match status" value="1"/>
</dbReference>
<dbReference type="InterPro" id="IPR009057">
    <property type="entry name" value="Homeodomain-like_sf"/>
</dbReference>
<evidence type="ECO:0000313" key="5">
    <source>
        <dbReference type="EMBL" id="QHI69149.1"/>
    </source>
</evidence>
<evidence type="ECO:0000313" key="6">
    <source>
        <dbReference type="Proteomes" id="UP000464954"/>
    </source>
</evidence>
<dbReference type="SMART" id="SM00342">
    <property type="entry name" value="HTH_ARAC"/>
    <property type="match status" value="1"/>
</dbReference>
<dbReference type="SUPFAM" id="SSF46689">
    <property type="entry name" value="Homeodomain-like"/>
    <property type="match status" value="1"/>
</dbReference>
<dbReference type="InterPro" id="IPR018060">
    <property type="entry name" value="HTH_AraC"/>
</dbReference>
<keyword evidence="2" id="KW-0238">DNA-binding</keyword>
<keyword evidence="6" id="KW-1185">Reference proteome</keyword>
<dbReference type="KEGG" id="taer:GT409_06695"/>
<dbReference type="CDD" id="cd01543">
    <property type="entry name" value="PBP1_XylR"/>
    <property type="match status" value="1"/>
</dbReference>
<dbReference type="Pfam" id="PF12833">
    <property type="entry name" value="HTH_18"/>
    <property type="match status" value="1"/>
</dbReference>
<accession>A0A6P1M2T4</accession>
<keyword evidence="1" id="KW-0805">Transcription regulation</keyword>
<dbReference type="SUPFAM" id="SSF53822">
    <property type="entry name" value="Periplasmic binding protein-like I"/>
    <property type="match status" value="1"/>
</dbReference>
<dbReference type="InterPro" id="IPR028082">
    <property type="entry name" value="Peripla_BP_I"/>
</dbReference>
<dbReference type="Pfam" id="PF13377">
    <property type="entry name" value="Peripla_BP_3"/>
    <property type="match status" value="1"/>
</dbReference>
<dbReference type="Gene3D" id="1.10.10.60">
    <property type="entry name" value="Homeodomain-like"/>
    <property type="match status" value="1"/>
</dbReference>
<keyword evidence="3" id="KW-0804">Transcription</keyword>
<dbReference type="GO" id="GO:0003700">
    <property type="term" value="F:DNA-binding transcription factor activity"/>
    <property type="evidence" value="ECO:0007669"/>
    <property type="project" value="InterPro"/>
</dbReference>
<protein>
    <submittedName>
        <fullName evidence="5">Substrate-binding domain-containing protein</fullName>
    </submittedName>
</protein>
<dbReference type="RefSeq" id="WP_160628175.1">
    <property type="nucleotide sequence ID" value="NZ_CP047593.1"/>
</dbReference>
<evidence type="ECO:0000259" key="4">
    <source>
        <dbReference type="PROSITE" id="PS01124"/>
    </source>
</evidence>
<evidence type="ECO:0000256" key="3">
    <source>
        <dbReference type="ARBA" id="ARBA00023163"/>
    </source>
</evidence>
<dbReference type="PROSITE" id="PS01124">
    <property type="entry name" value="HTH_ARAC_FAMILY_2"/>
    <property type="match status" value="1"/>
</dbReference>
<dbReference type="Proteomes" id="UP000464954">
    <property type="component" value="Chromosome"/>
</dbReference>
<name>A0A6P1M2T4_9BACT</name>
<dbReference type="InterPro" id="IPR046335">
    <property type="entry name" value="LacI/GalR-like_sensor"/>
</dbReference>
<dbReference type="PROSITE" id="PS00041">
    <property type="entry name" value="HTH_ARAC_FAMILY_1"/>
    <property type="match status" value="1"/>
</dbReference>
<evidence type="ECO:0000256" key="1">
    <source>
        <dbReference type="ARBA" id="ARBA00023015"/>
    </source>
</evidence>
<dbReference type="GO" id="GO:0000976">
    <property type="term" value="F:transcription cis-regulatory region binding"/>
    <property type="evidence" value="ECO:0007669"/>
    <property type="project" value="TreeGrafter"/>
</dbReference>
<dbReference type="PANTHER" id="PTHR30146:SF24">
    <property type="entry name" value="XYLOSE OPERON REGULATORY PROTEIN"/>
    <property type="match status" value="1"/>
</dbReference>
<dbReference type="Gene3D" id="3.40.50.2300">
    <property type="match status" value="2"/>
</dbReference>
<dbReference type="InterPro" id="IPR018062">
    <property type="entry name" value="HTH_AraC-typ_CS"/>
</dbReference>
<evidence type="ECO:0000256" key="2">
    <source>
        <dbReference type="ARBA" id="ARBA00023125"/>
    </source>
</evidence>
<sequence length="397" mass="45021">MYLFHMMVESKKVAVVVPWHGYGQNILLGVSKYVHDHPDWVIHLVQSDSPVLEEDLRSWGPDGVISGMVDLPSGMQDQRYSLPWVSVLAQPDDETVPFVTIDEDAVGRMAADYFINRRFRHFAYLGNEEHEFSLQRADAFEYALKEKGIDCHTLLYPTKVYGIDKRKRTSIDRQKAKWLAALPKPVALFACNDWEAFQFVQFCRQQGVRIPEDVAILGVGNDELLCNVSQPPMSSIRMPFEKVGYDAAALLDRLLEKTAEKEVKHFLPPAGMVSRQSTDVMQVSDATVAKALSFIQDHIQEPIKVEDLLKHVYISRTLLERKFKVELGHTPLVEIRRQRIRRARQLLADTNLSVAEIAEACGFSSDIRLSTVFKELTGQSPSAFRKAVKAPSSVHEL</sequence>
<feature type="domain" description="HTH araC/xylS-type" evidence="4">
    <location>
        <begin position="289"/>
        <end position="387"/>
    </location>
</feature>
<proteinExistence type="predicted"/>